<accession>A0A1I7YA59</accession>
<dbReference type="GO" id="GO:0005666">
    <property type="term" value="C:RNA polymerase III complex"/>
    <property type="evidence" value="ECO:0007669"/>
    <property type="project" value="InterPro"/>
</dbReference>
<reference evidence="5" key="1">
    <citation type="submission" date="2016-11" db="UniProtKB">
        <authorList>
            <consortium name="WormBaseParasite"/>
        </authorList>
    </citation>
    <scope>IDENTIFICATION</scope>
</reference>
<dbReference type="Pfam" id="PF05158">
    <property type="entry name" value="RNA_pol_Rpc34"/>
    <property type="match status" value="1"/>
</dbReference>
<dbReference type="AlphaFoldDB" id="A0A1I7YA59"/>
<evidence type="ECO:0000313" key="4">
    <source>
        <dbReference type="Proteomes" id="UP000095287"/>
    </source>
</evidence>
<proteinExistence type="predicted"/>
<evidence type="ECO:0000313" key="5">
    <source>
        <dbReference type="WBParaSite" id="L893_g14292.t1"/>
    </source>
</evidence>
<keyword evidence="2" id="KW-0804">Transcription</keyword>
<evidence type="ECO:0000256" key="1">
    <source>
        <dbReference type="ARBA" id="ARBA00004123"/>
    </source>
</evidence>
<dbReference type="WBParaSite" id="L893_g14292.t1">
    <property type="protein sequence ID" value="L893_g14292.t1"/>
    <property type="gene ID" value="L893_g14292"/>
</dbReference>
<protein>
    <submittedName>
        <fullName evidence="5">DNA-directed RNA polymerase III subunit RPC6</fullName>
    </submittedName>
</protein>
<keyword evidence="4" id="KW-1185">Reference proteome</keyword>
<dbReference type="Proteomes" id="UP000095287">
    <property type="component" value="Unplaced"/>
</dbReference>
<keyword evidence="3" id="KW-0539">Nucleus</keyword>
<dbReference type="GO" id="GO:0006383">
    <property type="term" value="P:transcription by RNA polymerase III"/>
    <property type="evidence" value="ECO:0007669"/>
    <property type="project" value="InterPro"/>
</dbReference>
<evidence type="ECO:0000256" key="2">
    <source>
        <dbReference type="ARBA" id="ARBA00023163"/>
    </source>
</evidence>
<organism evidence="4 5">
    <name type="scientific">Steinernema glaseri</name>
    <dbReference type="NCBI Taxonomy" id="37863"/>
    <lineage>
        <taxon>Eukaryota</taxon>
        <taxon>Metazoa</taxon>
        <taxon>Ecdysozoa</taxon>
        <taxon>Nematoda</taxon>
        <taxon>Chromadorea</taxon>
        <taxon>Rhabditida</taxon>
        <taxon>Tylenchina</taxon>
        <taxon>Panagrolaimomorpha</taxon>
        <taxon>Strongyloidoidea</taxon>
        <taxon>Steinernematidae</taxon>
        <taxon>Steinernema</taxon>
    </lineage>
</organism>
<dbReference type="InterPro" id="IPR016049">
    <property type="entry name" value="RNA_pol_Rpc34-like"/>
</dbReference>
<evidence type="ECO:0000256" key="3">
    <source>
        <dbReference type="ARBA" id="ARBA00023242"/>
    </source>
</evidence>
<dbReference type="InterPro" id="IPR007832">
    <property type="entry name" value="RNA_pol_Rpc34"/>
</dbReference>
<dbReference type="PANTHER" id="PTHR12780">
    <property type="entry name" value="RNA POLYMERASE III DNA DIRECTED , 39KD SUBUNIT-RELATED"/>
    <property type="match status" value="1"/>
</dbReference>
<sequence>PDESLTGGAFFSDQQIDSQFVEMLVQVCTGMLKARRKMGEDKYPGDAFAQRDVSFVRSEEIAAYIRSKGVSKVELSVSDIESVLNVAVLDGLIEKRPDGAFRAATVNRPTTALACSPCIHCPLIAECRPDHVVSPETCEYFQNWLDF</sequence>
<comment type="subcellular location">
    <subcellularLocation>
        <location evidence="1">Nucleus</location>
    </subcellularLocation>
</comment>
<name>A0A1I7YA59_9BILA</name>